<dbReference type="SMART" id="SM00034">
    <property type="entry name" value="CLECT"/>
    <property type="match status" value="1"/>
</dbReference>
<evidence type="ECO:0000256" key="15">
    <source>
        <dbReference type="ARBA" id="ARBA00040676"/>
    </source>
</evidence>
<evidence type="ECO:0000256" key="17">
    <source>
        <dbReference type="SAM" id="Phobius"/>
    </source>
</evidence>
<dbReference type="Ensembl" id="ENSSSCT00000036951.3">
    <property type="protein sequence ID" value="ENSSSCP00000039599.2"/>
    <property type="gene ID" value="ENSSSCG00000036050.3"/>
</dbReference>
<dbReference type="PANTHER" id="PTHR22803">
    <property type="entry name" value="MANNOSE, PHOSPHOLIPASE, LECTIN RECEPTOR RELATED"/>
    <property type="match status" value="1"/>
</dbReference>
<evidence type="ECO:0000313" key="20">
    <source>
        <dbReference type="Ensembl" id="ENSSSCP00000039599.2"/>
    </source>
</evidence>
<keyword evidence="9 17" id="KW-0472">Membrane</keyword>
<dbReference type="GO" id="GO:0030246">
    <property type="term" value="F:carbohydrate binding"/>
    <property type="evidence" value="ECO:0007669"/>
    <property type="project" value="UniProtKB-KW"/>
</dbReference>
<gene>
    <name evidence="20" type="primary">CD302</name>
</gene>
<dbReference type="FunFam" id="3.10.100.10:FF:000082">
    <property type="entry name" value="CD302 antigen isoform X2"/>
    <property type="match status" value="1"/>
</dbReference>
<dbReference type="GeneTree" id="ENSGT01150000286973"/>
<keyword evidence="5 17" id="KW-0812">Transmembrane</keyword>
<feature type="domain" description="C-type lectin" evidence="19">
    <location>
        <begin position="40"/>
        <end position="152"/>
    </location>
</feature>
<dbReference type="GO" id="GO:0006909">
    <property type="term" value="P:phagocytosis"/>
    <property type="evidence" value="ECO:0007669"/>
    <property type="project" value="Ensembl"/>
</dbReference>
<evidence type="ECO:0000256" key="3">
    <source>
        <dbReference type="ARBA" id="ARBA00004544"/>
    </source>
</evidence>
<dbReference type="PROSITE" id="PS50041">
    <property type="entry name" value="C_TYPE_LECTIN_2"/>
    <property type="match status" value="1"/>
</dbReference>
<dbReference type="CDD" id="cd00037">
    <property type="entry name" value="CLECT"/>
    <property type="match status" value="1"/>
</dbReference>
<dbReference type="GO" id="GO:0030175">
    <property type="term" value="C:filopodium"/>
    <property type="evidence" value="ECO:0007669"/>
    <property type="project" value="UniProtKB-SubCell"/>
</dbReference>
<comment type="subcellular location">
    <subcellularLocation>
        <location evidence="2">Cell projection</location>
        <location evidence="2">Filopodium</location>
    </subcellularLocation>
    <subcellularLocation>
        <location evidence="3">Cytoplasm</location>
        <location evidence="3">Cell cortex</location>
    </subcellularLocation>
    <subcellularLocation>
        <location evidence="1">Membrane</location>
        <topology evidence="1">Single-pass type I membrane protein</topology>
    </subcellularLocation>
</comment>
<reference evidence="20" key="2">
    <citation type="journal article" date="2020" name="Gigascience">
        <title>An improved pig reference genome sequence to enable pig genetics and genomics research.</title>
        <authorList>
            <person name="Warr A."/>
            <person name="Affara N."/>
            <person name="Aken B."/>
            <person name="Beiki H."/>
            <person name="Bickhart D.M."/>
            <person name="Billis K."/>
            <person name="Chow W."/>
            <person name="Eory L."/>
            <person name="Finlayson H.A."/>
            <person name="Flicek P."/>
            <person name="Giron C.G."/>
            <person name="Griffin D.K."/>
            <person name="Hall R."/>
            <person name="Hannum G."/>
            <person name="Hourlier T."/>
            <person name="Howe K."/>
            <person name="Hume D.A."/>
            <person name="Izuogu O."/>
            <person name="Kim K."/>
            <person name="Koren S."/>
            <person name="Liu H."/>
            <person name="Manchanda N."/>
            <person name="Martin F.J."/>
            <person name="Nonneman D.J."/>
            <person name="O'Connor R.E."/>
            <person name="Phillippy A.M."/>
            <person name="Rohrer G.A."/>
            <person name="Rosen B.D."/>
            <person name="Rund L.A."/>
            <person name="Sargent C.A."/>
            <person name="Schook L.B."/>
            <person name="Schroeder S.G."/>
            <person name="Schwartz A.S."/>
            <person name="Skinner B.M."/>
            <person name="Talbot R."/>
            <person name="Tseng E."/>
            <person name="Tuggle C.K."/>
            <person name="Watson M."/>
            <person name="Smith T.P.L."/>
            <person name="Archibald A.L."/>
        </authorList>
    </citation>
    <scope>NUCLEOTIDE SEQUENCE [LARGE SCALE GENOMIC DNA]</scope>
    <source>
        <strain evidence="20">Duroc</strain>
    </source>
</reference>
<evidence type="ECO:0000313" key="21">
    <source>
        <dbReference type="Proteomes" id="UP000008227"/>
    </source>
</evidence>
<dbReference type="Pfam" id="PF00059">
    <property type="entry name" value="Lectin_C"/>
    <property type="match status" value="1"/>
</dbReference>
<dbReference type="Gene3D" id="3.10.100.10">
    <property type="entry name" value="Mannose-Binding Protein A, subunit A"/>
    <property type="match status" value="1"/>
</dbReference>
<keyword evidence="8 17" id="KW-1133">Transmembrane helix</keyword>
<evidence type="ECO:0000256" key="1">
    <source>
        <dbReference type="ARBA" id="ARBA00004479"/>
    </source>
</evidence>
<dbReference type="PROSITE" id="PS51257">
    <property type="entry name" value="PROKAR_LIPOPROTEIN"/>
    <property type="match status" value="1"/>
</dbReference>
<dbReference type="GO" id="GO:0038023">
    <property type="term" value="F:signaling receptor activity"/>
    <property type="evidence" value="ECO:0000318"/>
    <property type="project" value="GO_Central"/>
</dbReference>
<comment type="function">
    <text evidence="14">Potential multifunctional C-type lectin receptor that may play roles in endocytosis and phagocytosis as well as in cell adhesion and migration.</text>
</comment>
<evidence type="ECO:0000256" key="6">
    <source>
        <dbReference type="ARBA" id="ARBA00022729"/>
    </source>
</evidence>
<dbReference type="InterPro" id="IPR050111">
    <property type="entry name" value="C-type_lectin/snaclec_domain"/>
</dbReference>
<evidence type="ECO:0000256" key="4">
    <source>
        <dbReference type="ARBA" id="ARBA00022490"/>
    </source>
</evidence>
<reference evidence="20" key="4">
    <citation type="submission" date="2025-09" db="UniProtKB">
        <authorList>
            <consortium name="Ensembl"/>
        </authorList>
    </citation>
    <scope>IDENTIFICATION</scope>
</reference>
<sequence length="231" mass="25305">MARAAPPALLLPLLGLAAATAAAAAAAAAVGCPSSTWVQFQDSCYIFLQEAIKVESIEDVRNQCTDHGADMVSIHNEEENTFILETLKKQWKGPDDILLGMFFDTDDASFKWFDKSNMTFDKWSDQEDGEDLVDTCAFLHTKTGEWKKGNCEVSSVEGTLCKAANNHILISALVIASTVILTVLGAVIWFLYKRNLDSGFTTVFSTAPQSPFNDDCVLVVAEENEYAVQFD</sequence>
<keyword evidence="12" id="KW-0325">Glycoprotein</keyword>
<evidence type="ECO:0000256" key="8">
    <source>
        <dbReference type="ARBA" id="ARBA00022989"/>
    </source>
</evidence>
<keyword evidence="13" id="KW-0966">Cell projection</keyword>
<evidence type="ECO:0000256" key="5">
    <source>
        <dbReference type="ARBA" id="ARBA00022692"/>
    </source>
</evidence>
<evidence type="ECO:0000256" key="14">
    <source>
        <dbReference type="ARBA" id="ARBA00037495"/>
    </source>
</evidence>
<keyword evidence="21" id="KW-1185">Reference proteome</keyword>
<dbReference type="InterPro" id="IPR016187">
    <property type="entry name" value="CTDL_fold"/>
</dbReference>
<evidence type="ECO:0000259" key="19">
    <source>
        <dbReference type="PROSITE" id="PS50041"/>
    </source>
</evidence>
<keyword evidence="4" id="KW-0963">Cytoplasm</keyword>
<evidence type="ECO:0000256" key="12">
    <source>
        <dbReference type="ARBA" id="ARBA00023180"/>
    </source>
</evidence>
<reference evidence="20" key="3">
    <citation type="submission" date="2025-08" db="UniProtKB">
        <authorList>
            <consortium name="Ensembl"/>
        </authorList>
    </citation>
    <scope>IDENTIFICATION</scope>
</reference>
<reference evidence="21" key="1">
    <citation type="submission" date="2009-11" db="EMBL/GenBank/DDBJ databases">
        <authorList>
            <consortium name="Porcine genome sequencing project"/>
        </authorList>
    </citation>
    <scope>NUCLEOTIDE SEQUENCE [LARGE SCALE GENOMIC DNA]</scope>
    <source>
        <strain evidence="21">Duroc</strain>
    </source>
</reference>
<dbReference type="FunCoup" id="A0A5S6HHF9">
    <property type="interactions" value="95"/>
</dbReference>
<dbReference type="ExpressionAtlas" id="A0A5S6HHF9">
    <property type="expression patterns" value="baseline and differential"/>
</dbReference>
<keyword evidence="6 18" id="KW-0732">Signal</keyword>
<keyword evidence="7" id="KW-0430">Lectin</keyword>
<dbReference type="GO" id="GO:0016020">
    <property type="term" value="C:membrane"/>
    <property type="evidence" value="ECO:0007669"/>
    <property type="project" value="UniProtKB-SubCell"/>
</dbReference>
<dbReference type="SUPFAM" id="SSF56436">
    <property type="entry name" value="C-type lectin-like"/>
    <property type="match status" value="1"/>
</dbReference>
<feature type="signal peptide" evidence="18">
    <location>
        <begin position="1"/>
        <end position="23"/>
    </location>
</feature>
<dbReference type="GO" id="GO:0005938">
    <property type="term" value="C:cell cortex"/>
    <property type="evidence" value="ECO:0007669"/>
    <property type="project" value="UniProtKB-SubCell"/>
</dbReference>
<evidence type="ECO:0000256" key="16">
    <source>
        <dbReference type="ARBA" id="ARBA00083256"/>
    </source>
</evidence>
<dbReference type="Proteomes" id="UP000008227">
    <property type="component" value="Chromosome 15"/>
</dbReference>
<dbReference type="InterPro" id="IPR016186">
    <property type="entry name" value="C-type_lectin-like/link_sf"/>
</dbReference>
<keyword evidence="10" id="KW-1015">Disulfide bond</keyword>
<dbReference type="SMR" id="A0A5S6HHF9"/>
<evidence type="ECO:0000256" key="10">
    <source>
        <dbReference type="ARBA" id="ARBA00023157"/>
    </source>
</evidence>
<protein>
    <recommendedName>
        <fullName evidence="15">CD302 antigen</fullName>
    </recommendedName>
    <alternativeName>
        <fullName evidence="16">Type I transmembrane C-type lectin receptor DCL-1</fullName>
    </alternativeName>
</protein>
<dbReference type="AlphaFoldDB" id="A0A5S6HHF9"/>
<name>A0A5S6HHF9_PIG</name>
<evidence type="ECO:0000256" key="2">
    <source>
        <dbReference type="ARBA" id="ARBA00004486"/>
    </source>
</evidence>
<evidence type="ECO:0000256" key="18">
    <source>
        <dbReference type="SAM" id="SignalP"/>
    </source>
</evidence>
<keyword evidence="11" id="KW-0675">Receptor</keyword>
<evidence type="ECO:0000256" key="13">
    <source>
        <dbReference type="ARBA" id="ARBA00023273"/>
    </source>
</evidence>
<feature type="chain" id="PRO_5024286323" description="CD302 antigen" evidence="18">
    <location>
        <begin position="24"/>
        <end position="231"/>
    </location>
</feature>
<proteinExistence type="predicted"/>
<evidence type="ECO:0000256" key="9">
    <source>
        <dbReference type="ARBA" id="ARBA00023136"/>
    </source>
</evidence>
<evidence type="ECO:0000256" key="7">
    <source>
        <dbReference type="ARBA" id="ARBA00022734"/>
    </source>
</evidence>
<feature type="transmembrane region" description="Helical" evidence="17">
    <location>
        <begin position="168"/>
        <end position="192"/>
    </location>
</feature>
<evidence type="ECO:0000256" key="11">
    <source>
        <dbReference type="ARBA" id="ARBA00023170"/>
    </source>
</evidence>
<dbReference type="Bgee" id="ENSSSCG00000036050">
    <property type="expression patterns" value="Expressed in liver and 43 other cell types or tissues"/>
</dbReference>
<accession>A0A5S6HHF9</accession>
<dbReference type="InParanoid" id="A0A5S6HHF9"/>
<organism evidence="20 21">
    <name type="scientific">Sus scrofa</name>
    <name type="common">Pig</name>
    <dbReference type="NCBI Taxonomy" id="9823"/>
    <lineage>
        <taxon>Eukaryota</taxon>
        <taxon>Metazoa</taxon>
        <taxon>Chordata</taxon>
        <taxon>Craniata</taxon>
        <taxon>Vertebrata</taxon>
        <taxon>Euteleostomi</taxon>
        <taxon>Mammalia</taxon>
        <taxon>Eutheria</taxon>
        <taxon>Laurasiatheria</taxon>
        <taxon>Artiodactyla</taxon>
        <taxon>Suina</taxon>
        <taxon>Suidae</taxon>
        <taxon>Sus</taxon>
    </lineage>
</organism>
<dbReference type="InterPro" id="IPR001304">
    <property type="entry name" value="C-type_lectin-like"/>
</dbReference>